<feature type="compositionally biased region" description="Basic and acidic residues" evidence="1">
    <location>
        <begin position="484"/>
        <end position="493"/>
    </location>
</feature>
<gene>
    <name evidence="2" type="ORF">SEPMUDRAFT_109984</name>
</gene>
<evidence type="ECO:0000256" key="1">
    <source>
        <dbReference type="SAM" id="MobiDB-lite"/>
    </source>
</evidence>
<evidence type="ECO:0000313" key="3">
    <source>
        <dbReference type="Proteomes" id="UP000016931"/>
    </source>
</evidence>
<dbReference type="EMBL" id="KB456267">
    <property type="protein sequence ID" value="EMF10719.1"/>
    <property type="molecule type" value="Genomic_DNA"/>
</dbReference>
<dbReference type="OrthoDB" id="5423493at2759"/>
<feature type="compositionally biased region" description="Polar residues" evidence="1">
    <location>
        <begin position="431"/>
        <end position="444"/>
    </location>
</feature>
<proteinExistence type="predicted"/>
<feature type="compositionally biased region" description="Polar residues" evidence="1">
    <location>
        <begin position="176"/>
        <end position="186"/>
    </location>
</feature>
<sequence length="493" mass="55867">MCVVENKTYVYAGSRRREIIRKQYRCHNAPAGSLCAYVEERNTEATRVVERRPNADQTSSSAPRNIVMANGREYRYFPLSRTSSKRLSGERPSSNNGNQSPADSLVSSSPPRTPIHRTVRPAAPSPPPTPRQFRRVSFREPRTLDAPTGTALYPDPPSLDMPRARVNERRPVGHKSSISSLTNEVDNTAPPRRRSSTKQDDRRRDSTLECDSSDITATSESSPSLSDLPRVYRDRRDSGNNQPHRGDKRQSDDPSRYEEDKRQARPIRDTIAATNERQRAPQYRDAQDSTRTYYGHSLDKLFPEQKDSFGRATEPKLPVAPTFASRQQELDRKWNTEMELVTHEKYAAEQRRQHDPLRITTFAHAYTQRTSSSSSHQPLTPAGSSRLSARTMTNLSSPTSLARTPRYGPAIVSQPNPPRNSFAKEGERVTNRTQVRGNGASDSLTGMMKRTQLADYDSDDDDVPSVADLSVQRASPRRHKHEERRRTHGYDER</sequence>
<feature type="compositionally biased region" description="Polar residues" evidence="1">
    <location>
        <begin position="209"/>
        <end position="225"/>
    </location>
</feature>
<dbReference type="AlphaFoldDB" id="N1QJK6"/>
<reference evidence="2 3" key="1">
    <citation type="journal article" date="2012" name="PLoS Pathog.">
        <title>Diverse lifestyles and strategies of plant pathogenesis encoded in the genomes of eighteen Dothideomycetes fungi.</title>
        <authorList>
            <person name="Ohm R.A."/>
            <person name="Feau N."/>
            <person name="Henrissat B."/>
            <person name="Schoch C.L."/>
            <person name="Horwitz B.A."/>
            <person name="Barry K.W."/>
            <person name="Condon B.J."/>
            <person name="Copeland A.C."/>
            <person name="Dhillon B."/>
            <person name="Glaser F."/>
            <person name="Hesse C.N."/>
            <person name="Kosti I."/>
            <person name="LaButti K."/>
            <person name="Lindquist E.A."/>
            <person name="Lucas S."/>
            <person name="Salamov A.A."/>
            <person name="Bradshaw R.E."/>
            <person name="Ciuffetti L."/>
            <person name="Hamelin R.C."/>
            <person name="Kema G.H.J."/>
            <person name="Lawrence C."/>
            <person name="Scott J.A."/>
            <person name="Spatafora J.W."/>
            <person name="Turgeon B.G."/>
            <person name="de Wit P.J.G.M."/>
            <person name="Zhong S."/>
            <person name="Goodwin S.B."/>
            <person name="Grigoriev I.V."/>
        </authorList>
    </citation>
    <scope>NUCLEOTIDE SEQUENCE [LARGE SCALE GENOMIC DNA]</scope>
    <source>
        <strain evidence="2 3">SO2202</strain>
    </source>
</reference>
<dbReference type="OMA" id="WNTEMEL"/>
<protein>
    <submittedName>
        <fullName evidence="2">Uncharacterized protein</fullName>
    </submittedName>
</protein>
<dbReference type="STRING" id="692275.N1QJK6"/>
<feature type="region of interest" description="Disordered" evidence="1">
    <location>
        <begin position="367"/>
        <end position="493"/>
    </location>
</feature>
<feature type="compositionally biased region" description="Polar residues" evidence="1">
    <location>
        <begin position="80"/>
        <end position="110"/>
    </location>
</feature>
<feature type="region of interest" description="Disordered" evidence="1">
    <location>
        <begin position="45"/>
        <end position="290"/>
    </location>
</feature>
<dbReference type="HOGENOM" id="CLU_563846_0_0_1"/>
<dbReference type="RefSeq" id="XP_016758840.1">
    <property type="nucleotide sequence ID" value="XM_016900819.1"/>
</dbReference>
<feature type="compositionally biased region" description="Basic and acidic residues" evidence="1">
    <location>
        <begin position="197"/>
        <end position="207"/>
    </location>
</feature>
<dbReference type="GeneID" id="27897956"/>
<dbReference type="Proteomes" id="UP000016931">
    <property type="component" value="Unassembled WGS sequence"/>
</dbReference>
<feature type="compositionally biased region" description="Polar residues" evidence="1">
    <location>
        <begin position="367"/>
        <end position="402"/>
    </location>
</feature>
<feature type="compositionally biased region" description="Basic and acidic residues" evidence="1">
    <location>
        <begin position="162"/>
        <end position="171"/>
    </location>
</feature>
<evidence type="ECO:0000313" key="2">
    <source>
        <dbReference type="EMBL" id="EMF10719.1"/>
    </source>
</evidence>
<keyword evidence="3" id="KW-1185">Reference proteome</keyword>
<organism evidence="2 3">
    <name type="scientific">Sphaerulina musiva (strain SO2202)</name>
    <name type="common">Poplar stem canker fungus</name>
    <name type="synonym">Septoria musiva</name>
    <dbReference type="NCBI Taxonomy" id="692275"/>
    <lineage>
        <taxon>Eukaryota</taxon>
        <taxon>Fungi</taxon>
        <taxon>Dikarya</taxon>
        <taxon>Ascomycota</taxon>
        <taxon>Pezizomycotina</taxon>
        <taxon>Dothideomycetes</taxon>
        <taxon>Dothideomycetidae</taxon>
        <taxon>Mycosphaerellales</taxon>
        <taxon>Mycosphaerellaceae</taxon>
        <taxon>Sphaerulina</taxon>
    </lineage>
</organism>
<accession>N1QJK6</accession>
<feature type="compositionally biased region" description="Basic and acidic residues" evidence="1">
    <location>
        <begin position="45"/>
        <end position="54"/>
    </location>
</feature>
<name>N1QJK6_SPHMS</name>
<feature type="compositionally biased region" description="Basic and acidic residues" evidence="1">
    <location>
        <begin position="230"/>
        <end position="268"/>
    </location>
</feature>
<dbReference type="eggNOG" id="ENOG502T481">
    <property type="taxonomic scope" value="Eukaryota"/>
</dbReference>